<keyword evidence="2" id="KW-0560">Oxidoreductase</keyword>
<sequence>MGTEERIEIAGVQVKLYRYNTVIVGSGAAALNCADRLYQFGQKQIAIVTEGMGMGTSRNTGSDKQTYYKLTMSGDAGDSVEQMARTLFEGGAVDGDLALTEAALSARSFFKLVEIGVPFPHNEIGEFVGYKTDHDPRQRATSAGPLTSRYMTERLQEQVEQKEIPIYDGYLVIRVLTSTVDRRCVGVLCLNKNKLNSPDERYVIFAAKNIVYGTGGPAGLYAGSVYPPSQHGATGLAFEGGVKGKNLTEWQYGLASTKFRWNLSGTYQQVLPRYVSTDANGGDEREFLRDYFDSDRAMLDAIFLKGYQWPFDPRKVEGQGSSLIDILVYQETQLRNRRVFLDYLNNPSGWDSQLTQLSEEGRQYLLRSSAVQERPVDRLNHMNPQAIDLYRSHGIDLFSERLEIAVCAQHNNGGLSGNVQWESNICGFFPIGEVNGSHGVYRPGGTALNAGQCGSLRAAWHIASKEKGEAPGKDELTAWCMDAIQERIGQLEQIVQRCSATSNLGETRMRIGERMSRHCAHIREAAALREVADAAKQEIAGYWQTVTITGPAQLPAVMINYDLLLAQQVYTAAMAQAIEDGVGSRGSYLVVSENGKLVHARLADDIRFVEDDGRHREQIQEAFLENGEVQIQWRQVRPIPQTEQWFETVWKDYEENRP</sequence>
<dbReference type="PANTHER" id="PTHR11632:SF51">
    <property type="entry name" value="SUCCINATE DEHYDROGENASE [UBIQUINONE] FLAVOPROTEIN SUBUNIT, MITOCHONDRIAL"/>
    <property type="match status" value="1"/>
</dbReference>
<dbReference type="GO" id="GO:0009061">
    <property type="term" value="P:anaerobic respiration"/>
    <property type="evidence" value="ECO:0007669"/>
    <property type="project" value="TreeGrafter"/>
</dbReference>
<dbReference type="InterPro" id="IPR003953">
    <property type="entry name" value="FAD-dep_OxRdtase_2_FAD-bd"/>
</dbReference>
<dbReference type="EMBL" id="JACRSQ010000048">
    <property type="protein sequence ID" value="MBC8545130.1"/>
    <property type="molecule type" value="Genomic_DNA"/>
</dbReference>
<dbReference type="GO" id="GO:0050660">
    <property type="term" value="F:flavin adenine dinucleotide binding"/>
    <property type="evidence" value="ECO:0007669"/>
    <property type="project" value="TreeGrafter"/>
</dbReference>
<dbReference type="Gene3D" id="3.50.50.60">
    <property type="entry name" value="FAD/NAD(P)-binding domain"/>
    <property type="match status" value="2"/>
</dbReference>
<dbReference type="Proteomes" id="UP000657006">
    <property type="component" value="Unassembled WGS sequence"/>
</dbReference>
<dbReference type="InterPro" id="IPR027477">
    <property type="entry name" value="Succ_DH/fumarate_Rdtase_cat_sf"/>
</dbReference>
<dbReference type="PANTHER" id="PTHR11632">
    <property type="entry name" value="SUCCINATE DEHYDROGENASE 2 FLAVOPROTEIN SUBUNIT"/>
    <property type="match status" value="1"/>
</dbReference>
<dbReference type="RefSeq" id="WP_177719211.1">
    <property type="nucleotide sequence ID" value="NZ_JACRSQ010000048.1"/>
</dbReference>
<gene>
    <name evidence="4" type="ORF">H8730_16445</name>
</gene>
<proteinExistence type="predicted"/>
<reference evidence="4" key="1">
    <citation type="submission" date="2020-08" db="EMBL/GenBank/DDBJ databases">
        <title>Genome public.</title>
        <authorList>
            <person name="Liu C."/>
            <person name="Sun Q."/>
        </authorList>
    </citation>
    <scope>NUCLEOTIDE SEQUENCE</scope>
    <source>
        <strain evidence="4">NSJ-32</strain>
    </source>
</reference>
<evidence type="ECO:0000256" key="2">
    <source>
        <dbReference type="ARBA" id="ARBA00023002"/>
    </source>
</evidence>
<dbReference type="GO" id="GO:0033765">
    <property type="term" value="F:steroid dehydrogenase activity, acting on the CH-CH group of donors"/>
    <property type="evidence" value="ECO:0007669"/>
    <property type="project" value="UniProtKB-ARBA"/>
</dbReference>
<dbReference type="SUPFAM" id="SSF51905">
    <property type="entry name" value="FAD/NAD(P)-binding domain"/>
    <property type="match status" value="1"/>
</dbReference>
<dbReference type="Gene3D" id="3.90.700.10">
    <property type="entry name" value="Succinate dehydrogenase/fumarate reductase flavoprotein, catalytic domain"/>
    <property type="match status" value="1"/>
</dbReference>
<feature type="domain" description="FAD-dependent oxidoreductase 2 FAD-binding" evidence="3">
    <location>
        <begin position="21"/>
        <end position="257"/>
    </location>
</feature>
<dbReference type="Pfam" id="PF00890">
    <property type="entry name" value="FAD_binding_2"/>
    <property type="match status" value="1"/>
</dbReference>
<keyword evidence="5" id="KW-1185">Reference proteome</keyword>
<dbReference type="GO" id="GO:0009055">
    <property type="term" value="F:electron transfer activity"/>
    <property type="evidence" value="ECO:0007669"/>
    <property type="project" value="TreeGrafter"/>
</dbReference>
<dbReference type="GO" id="GO:0005886">
    <property type="term" value="C:plasma membrane"/>
    <property type="evidence" value="ECO:0007669"/>
    <property type="project" value="TreeGrafter"/>
</dbReference>
<evidence type="ECO:0000256" key="1">
    <source>
        <dbReference type="ARBA" id="ARBA00022630"/>
    </source>
</evidence>
<dbReference type="InterPro" id="IPR036188">
    <property type="entry name" value="FAD/NAD-bd_sf"/>
</dbReference>
<dbReference type="InterPro" id="IPR030664">
    <property type="entry name" value="SdhA/FrdA/AprA"/>
</dbReference>
<organism evidence="4 5">
    <name type="scientific">Bianquea renquensis</name>
    <dbReference type="NCBI Taxonomy" id="2763661"/>
    <lineage>
        <taxon>Bacteria</taxon>
        <taxon>Bacillati</taxon>
        <taxon>Bacillota</taxon>
        <taxon>Clostridia</taxon>
        <taxon>Eubacteriales</taxon>
        <taxon>Bianqueaceae</taxon>
        <taxon>Bianquea</taxon>
    </lineage>
</organism>
<keyword evidence="1" id="KW-0285">Flavoprotein</keyword>
<dbReference type="GO" id="GO:0000104">
    <property type="term" value="F:succinate dehydrogenase activity"/>
    <property type="evidence" value="ECO:0007669"/>
    <property type="project" value="TreeGrafter"/>
</dbReference>
<name>A0A926DXQ0_9FIRM</name>
<evidence type="ECO:0000313" key="4">
    <source>
        <dbReference type="EMBL" id="MBC8545130.1"/>
    </source>
</evidence>
<evidence type="ECO:0000313" key="5">
    <source>
        <dbReference type="Proteomes" id="UP000657006"/>
    </source>
</evidence>
<comment type="caution">
    <text evidence="4">The sequence shown here is derived from an EMBL/GenBank/DDBJ whole genome shotgun (WGS) entry which is preliminary data.</text>
</comment>
<protein>
    <submittedName>
        <fullName evidence="4">FAD-binding protein</fullName>
    </submittedName>
</protein>
<dbReference type="AlphaFoldDB" id="A0A926DXQ0"/>
<evidence type="ECO:0000259" key="3">
    <source>
        <dbReference type="Pfam" id="PF00890"/>
    </source>
</evidence>
<accession>A0A926DXQ0</accession>